<gene>
    <name evidence="13" type="primary">TBCC</name>
</gene>
<feature type="region of interest" description="Disordered" evidence="11">
    <location>
        <begin position="1"/>
        <end position="64"/>
    </location>
</feature>
<reference evidence="13" key="3">
    <citation type="submission" date="2025-09" db="UniProtKB">
        <authorList>
            <consortium name="Ensembl"/>
        </authorList>
    </citation>
    <scope>IDENTIFICATION</scope>
</reference>
<keyword evidence="3" id="KW-0963">Cytoplasm</keyword>
<organism evidence="13 14">
    <name type="scientific">Latimeria chalumnae</name>
    <name type="common">Coelacanth</name>
    <dbReference type="NCBI Taxonomy" id="7897"/>
    <lineage>
        <taxon>Eukaryota</taxon>
        <taxon>Metazoa</taxon>
        <taxon>Chordata</taxon>
        <taxon>Craniata</taxon>
        <taxon>Vertebrata</taxon>
        <taxon>Euteleostomi</taxon>
        <taxon>Coelacanthiformes</taxon>
        <taxon>Coelacanthidae</taxon>
        <taxon>Latimeria</taxon>
    </lineage>
</organism>
<dbReference type="OMA" id="YFQHEIT"/>
<dbReference type="Gene3D" id="2.160.20.70">
    <property type="match status" value="1"/>
</dbReference>
<dbReference type="Proteomes" id="UP000008672">
    <property type="component" value="Unassembled WGS sequence"/>
</dbReference>
<dbReference type="RefSeq" id="XP_005989154.1">
    <property type="nucleotide sequence ID" value="XM_005989092.3"/>
</dbReference>
<dbReference type="PANTHER" id="PTHR15139">
    <property type="entry name" value="TUBULIN FOLDING COFACTOR C"/>
    <property type="match status" value="1"/>
</dbReference>
<dbReference type="GO" id="GO:0005829">
    <property type="term" value="C:cytosol"/>
    <property type="evidence" value="ECO:0007669"/>
    <property type="project" value="UniProtKB-ARBA"/>
</dbReference>
<dbReference type="FunCoup" id="H3BDX1">
    <property type="interactions" value="1491"/>
</dbReference>
<evidence type="ECO:0000256" key="7">
    <source>
        <dbReference type="ARBA" id="ARBA00026055"/>
    </source>
</evidence>
<dbReference type="GO" id="GO:0015631">
    <property type="term" value="F:tubulin binding"/>
    <property type="evidence" value="ECO:0007669"/>
    <property type="project" value="InterPro"/>
</dbReference>
<evidence type="ECO:0000313" key="13">
    <source>
        <dbReference type="Ensembl" id="ENSLACP00000020092.1"/>
    </source>
</evidence>
<dbReference type="GO" id="GO:0007023">
    <property type="term" value="P:post-chaperonin tubulin folding pathway"/>
    <property type="evidence" value="ECO:0007669"/>
    <property type="project" value="InterPro"/>
</dbReference>
<dbReference type="Pfam" id="PF16752">
    <property type="entry name" value="TBCC_N"/>
    <property type="match status" value="1"/>
</dbReference>
<dbReference type="EMBL" id="AFYH01017047">
    <property type="status" value="NOT_ANNOTATED_CDS"/>
    <property type="molecule type" value="Genomic_DNA"/>
</dbReference>
<dbReference type="RefSeq" id="XP_005989155.1">
    <property type="nucleotide sequence ID" value="XM_005989093.3"/>
</dbReference>
<comment type="similarity">
    <text evidence="2">Belongs to the TBCC family.</text>
</comment>
<comment type="function">
    <text evidence="8">Tubulin-folding protein; involved in the final step of the tubulin folding pathway.</text>
</comment>
<dbReference type="InterPro" id="IPR031925">
    <property type="entry name" value="TBCC_N"/>
</dbReference>
<dbReference type="Gene3D" id="1.20.58.1250">
    <property type="entry name" value="Tubulin Binding Cofactor C, N-terminal domain"/>
    <property type="match status" value="1"/>
</dbReference>
<dbReference type="PROSITE" id="PS51329">
    <property type="entry name" value="C_CAP_COFACTOR_C"/>
    <property type="match status" value="1"/>
</dbReference>
<dbReference type="GeneTree" id="ENSGT00940000162058"/>
<evidence type="ECO:0000256" key="2">
    <source>
        <dbReference type="ARBA" id="ARBA00008848"/>
    </source>
</evidence>
<keyword evidence="4" id="KW-0597">Phosphoprotein</keyword>
<dbReference type="InterPro" id="IPR012945">
    <property type="entry name" value="Tubulin-bd_cofactor_C_dom"/>
</dbReference>
<protein>
    <recommendedName>
        <fullName evidence="9">Tubulin-specific chaperone C</fullName>
    </recommendedName>
    <alternativeName>
        <fullName evidence="10">Tubulin-folding cofactor C</fullName>
    </alternativeName>
</protein>
<dbReference type="InterPro" id="IPR017901">
    <property type="entry name" value="C-CAP_CF_C-like"/>
</dbReference>
<keyword evidence="6" id="KW-0143">Chaperone</keyword>
<dbReference type="SMART" id="SM00673">
    <property type="entry name" value="CARP"/>
    <property type="match status" value="2"/>
</dbReference>
<evidence type="ECO:0000256" key="3">
    <source>
        <dbReference type="ARBA" id="ARBA00022490"/>
    </source>
</evidence>
<dbReference type="PANTHER" id="PTHR15139:SF0">
    <property type="entry name" value="TUBULIN-SPECIFIC CHAPERONE C"/>
    <property type="match status" value="1"/>
</dbReference>
<keyword evidence="5" id="KW-0007">Acetylation</keyword>
<dbReference type="CTD" id="6903"/>
<dbReference type="FunFam" id="2.160.20.70:FF:000007">
    <property type="entry name" value="tubulin-specific chaperone C"/>
    <property type="match status" value="1"/>
</dbReference>
<dbReference type="GeneID" id="102347854"/>
<evidence type="ECO:0000256" key="1">
    <source>
        <dbReference type="ARBA" id="ARBA00004496"/>
    </source>
</evidence>
<reference evidence="14" key="1">
    <citation type="submission" date="2011-08" db="EMBL/GenBank/DDBJ databases">
        <title>The draft genome of Latimeria chalumnae.</title>
        <authorList>
            <person name="Di Palma F."/>
            <person name="Alfoldi J."/>
            <person name="Johnson J."/>
            <person name="Berlin A."/>
            <person name="Gnerre S."/>
            <person name="Jaffe D."/>
            <person name="MacCallum I."/>
            <person name="Young S."/>
            <person name="Walker B.J."/>
            <person name="Lander E."/>
            <person name="Lindblad-Toh K."/>
        </authorList>
    </citation>
    <scope>NUCLEOTIDE SEQUENCE [LARGE SCALE GENOMIC DNA]</scope>
    <source>
        <strain evidence="14">Wild caught</strain>
    </source>
</reference>
<dbReference type="eggNOG" id="KOG2512">
    <property type="taxonomic scope" value="Eukaryota"/>
</dbReference>
<dbReference type="InterPro" id="IPR027684">
    <property type="entry name" value="TBCC"/>
</dbReference>
<dbReference type="InterPro" id="IPR006599">
    <property type="entry name" value="CARP_motif"/>
</dbReference>
<accession>H3BDX1</accession>
<evidence type="ECO:0000256" key="5">
    <source>
        <dbReference type="ARBA" id="ARBA00022990"/>
    </source>
</evidence>
<name>H3BDX1_LATCH</name>
<dbReference type="InterPro" id="IPR038397">
    <property type="entry name" value="TBCC_N_sf"/>
</dbReference>
<dbReference type="KEGG" id="lcm:102347854"/>
<proteinExistence type="inferred from homology"/>
<feature type="compositionally biased region" description="Basic and acidic residues" evidence="11">
    <location>
        <begin position="42"/>
        <end position="61"/>
    </location>
</feature>
<dbReference type="HOGENOM" id="CLU_032612_2_1_1"/>
<evidence type="ECO:0000259" key="12">
    <source>
        <dbReference type="PROSITE" id="PS51329"/>
    </source>
</evidence>
<feature type="domain" description="C-CAP/cofactor C-like" evidence="12">
    <location>
        <begin position="159"/>
        <end position="325"/>
    </location>
</feature>
<evidence type="ECO:0000313" key="14">
    <source>
        <dbReference type="Proteomes" id="UP000008672"/>
    </source>
</evidence>
<evidence type="ECO:0000256" key="8">
    <source>
        <dbReference type="ARBA" id="ARBA00058607"/>
    </source>
</evidence>
<dbReference type="InParanoid" id="H3BDX1"/>
<dbReference type="STRING" id="7897.ENSLACP00000020092"/>
<dbReference type="GO" id="GO:0007021">
    <property type="term" value="P:tubulin complex assembly"/>
    <property type="evidence" value="ECO:0007669"/>
    <property type="project" value="TreeGrafter"/>
</dbReference>
<dbReference type="FunFam" id="1.20.58.1250:FF:000001">
    <property type="entry name" value="Tubulin-specific chaperone C"/>
    <property type="match status" value="1"/>
</dbReference>
<sequence length="348" mass="39983">MEEGSLQSDRERSEGSEELRSMEEKKSKIPERLQKRNLQRQQELERKKQERESQMVKEEKTSPFNVRFNSEKAAIEKMLESSEEVSKESLAGYFEEVAAKLQELQKLVNDSMMFLPSYDLRQAQEGLQKLQGILGEKREELLPKKRFVFKSRKKEASAPKETKSDDSMDAVALKGADRKALMENISGFFNLDSQLLTKSRDEIDQKDVLLSNLSNCTVKLFGTPSTLHIKDVTNSKVLCGPVSTSIFIDRCSGCVFAFPCQQLRTHNTMETKVYLHVTSRAIIEDCSNVQFAPFNWSYDGIEKDFEVAGLDSTKNNWSDVDDFNWLAFNKQSPNWSILPEEERVSNWD</sequence>
<keyword evidence="14" id="KW-1185">Reference proteome</keyword>
<evidence type="ECO:0000256" key="6">
    <source>
        <dbReference type="ARBA" id="ARBA00023186"/>
    </source>
</evidence>
<reference evidence="13" key="2">
    <citation type="submission" date="2025-08" db="UniProtKB">
        <authorList>
            <consortium name="Ensembl"/>
        </authorList>
    </citation>
    <scope>IDENTIFICATION</scope>
</reference>
<feature type="compositionally biased region" description="Basic and acidic residues" evidence="11">
    <location>
        <begin position="8"/>
        <end position="34"/>
    </location>
</feature>
<dbReference type="Ensembl" id="ENSLACT00000020230.1">
    <property type="protein sequence ID" value="ENSLACP00000020092.1"/>
    <property type="gene ID" value="ENSLACG00000017658.1"/>
</dbReference>
<evidence type="ECO:0000256" key="9">
    <source>
        <dbReference type="ARBA" id="ARBA00067872"/>
    </source>
</evidence>
<comment type="subunit">
    <text evidence="7">Supercomplex made of cofactors A to E. Cofactors A and D function by capturing and stabilizing tubulin in a quasi-native conformation. Cofactor E binds to the cofactor D-tubulin complex; interaction with cofactor C then causes the release of tubulin polypeptides that are committed to the native state.</text>
</comment>
<dbReference type="InterPro" id="IPR016098">
    <property type="entry name" value="CAP/MinC_C"/>
</dbReference>
<dbReference type="AlphaFoldDB" id="H3BDX1"/>
<evidence type="ECO:0000256" key="4">
    <source>
        <dbReference type="ARBA" id="ARBA00022553"/>
    </source>
</evidence>
<evidence type="ECO:0000256" key="10">
    <source>
        <dbReference type="ARBA" id="ARBA00079876"/>
    </source>
</evidence>
<dbReference type="OrthoDB" id="194775at2759"/>
<evidence type="ECO:0000256" key="11">
    <source>
        <dbReference type="SAM" id="MobiDB-lite"/>
    </source>
</evidence>
<dbReference type="Bgee" id="ENSLACG00000017658">
    <property type="expression patterns" value="Expressed in pelvic fin and 1 other cell type or tissue"/>
</dbReference>
<comment type="subcellular location">
    <subcellularLocation>
        <location evidence="1">Cytoplasm</location>
    </subcellularLocation>
</comment>
<dbReference type="Pfam" id="PF07986">
    <property type="entry name" value="TBCC"/>
    <property type="match status" value="1"/>
</dbReference>